<accession>A0A383VJN7</accession>
<gene>
    <name evidence="1" type="ORF">BQ4739_LOCUS5426</name>
</gene>
<name>A0A383VJN7_TETOB</name>
<reference evidence="1 2" key="1">
    <citation type="submission" date="2016-10" db="EMBL/GenBank/DDBJ databases">
        <authorList>
            <person name="Cai Z."/>
        </authorList>
    </citation>
    <scope>NUCLEOTIDE SEQUENCE [LARGE SCALE GENOMIC DNA]</scope>
</reference>
<dbReference type="EMBL" id="FNXT01000521">
    <property type="protein sequence ID" value="SZX64952.1"/>
    <property type="molecule type" value="Genomic_DNA"/>
</dbReference>
<evidence type="ECO:0000313" key="2">
    <source>
        <dbReference type="Proteomes" id="UP000256970"/>
    </source>
</evidence>
<dbReference type="AlphaFoldDB" id="A0A383VJN7"/>
<sequence>MAFGRESYLMGCRLLLESAEHNDAMLLSMFTGQVSMVARGDDLRGRRLPELSSRLVACV</sequence>
<proteinExistence type="predicted"/>
<feature type="non-terminal residue" evidence="1">
    <location>
        <position position="59"/>
    </location>
</feature>
<keyword evidence="2" id="KW-1185">Reference proteome</keyword>
<evidence type="ECO:0000313" key="1">
    <source>
        <dbReference type="EMBL" id="SZX64952.1"/>
    </source>
</evidence>
<dbReference type="Proteomes" id="UP000256970">
    <property type="component" value="Unassembled WGS sequence"/>
</dbReference>
<protein>
    <submittedName>
        <fullName evidence="1">Uncharacterized protein</fullName>
    </submittedName>
</protein>
<organism evidence="1 2">
    <name type="scientific">Tetradesmus obliquus</name>
    <name type="common">Green alga</name>
    <name type="synonym">Acutodesmus obliquus</name>
    <dbReference type="NCBI Taxonomy" id="3088"/>
    <lineage>
        <taxon>Eukaryota</taxon>
        <taxon>Viridiplantae</taxon>
        <taxon>Chlorophyta</taxon>
        <taxon>core chlorophytes</taxon>
        <taxon>Chlorophyceae</taxon>
        <taxon>CS clade</taxon>
        <taxon>Sphaeropleales</taxon>
        <taxon>Scenedesmaceae</taxon>
        <taxon>Tetradesmus</taxon>
    </lineage>
</organism>